<proteinExistence type="inferred from homology"/>
<feature type="compositionally biased region" description="Low complexity" evidence="5">
    <location>
        <begin position="12"/>
        <end position="31"/>
    </location>
</feature>
<dbReference type="FunFam" id="3.40.50.150:FF:000211">
    <property type="entry name" value="Methyltransferase-like protein 13"/>
    <property type="match status" value="1"/>
</dbReference>
<evidence type="ECO:0000259" key="6">
    <source>
        <dbReference type="Pfam" id="PF08241"/>
    </source>
</evidence>
<dbReference type="EMBL" id="JBDFQZ010000014">
    <property type="protein sequence ID" value="KAK9664552.1"/>
    <property type="molecule type" value="Genomic_DNA"/>
</dbReference>
<comment type="similarity">
    <text evidence="1">Belongs to the methyltransferase superfamily.</text>
</comment>
<dbReference type="InterPro" id="IPR013216">
    <property type="entry name" value="Methyltransf_11"/>
</dbReference>
<evidence type="ECO:0000313" key="8">
    <source>
        <dbReference type="Proteomes" id="UP001443914"/>
    </source>
</evidence>
<evidence type="ECO:0000256" key="1">
    <source>
        <dbReference type="ARBA" id="ARBA00008361"/>
    </source>
</evidence>
<dbReference type="PANTHER" id="PTHR12176">
    <property type="entry name" value="SAM-DEPENDENT METHYLTRANSFERASE SUPERFAMILY PROTEIN"/>
    <property type="match status" value="1"/>
</dbReference>
<dbReference type="InterPro" id="IPR051419">
    <property type="entry name" value="Lys/N-term_MeTrsfase_sf"/>
</dbReference>
<dbReference type="CDD" id="cd02440">
    <property type="entry name" value="AdoMet_MTases"/>
    <property type="match status" value="1"/>
</dbReference>
<keyword evidence="4" id="KW-0511">Multifunctional enzyme</keyword>
<keyword evidence="2" id="KW-0489">Methyltransferase</keyword>
<feature type="region of interest" description="Disordered" evidence="5">
    <location>
        <begin position="1"/>
        <end position="31"/>
    </location>
</feature>
<evidence type="ECO:0000256" key="4">
    <source>
        <dbReference type="ARBA" id="ARBA00023268"/>
    </source>
</evidence>
<feature type="domain" description="Methyltransferase type 11" evidence="6">
    <location>
        <begin position="92"/>
        <end position="193"/>
    </location>
</feature>
<evidence type="ECO:0000256" key="5">
    <source>
        <dbReference type="SAM" id="MobiDB-lite"/>
    </source>
</evidence>
<evidence type="ECO:0000256" key="2">
    <source>
        <dbReference type="ARBA" id="ARBA00022603"/>
    </source>
</evidence>
<feature type="region of interest" description="Disordered" evidence="5">
    <location>
        <begin position="489"/>
        <end position="520"/>
    </location>
</feature>
<sequence>MGKNNKKTITTQNPNFNSSSSHQNQNQNQNQQQLDILSTLDDFTSKENWDKFFTLRGSGDSFEWYAEWTHLKPPLLSLLAGDSPEKLKILVPGCGNSRLSEHLYDAGFHDITNVDFSKVVISDMLRRNVRDRPSMRWRVMDITDMQFSDASFDIILDKGGLDALMEPEFGSKLGNQYLSEVKRVLKPGGKFICLTLAESHVLGLLFPKFRFGWEITLDCIPQKPSSKPSLNTFMVVAVKEDSCSVGQIVSSFDHSLICNSEQARGLSTALEAENEIRRGCVNDSDIVYSLEDLKLGAKGDLKELIPGRRALVTLGGEGDSFFRYRAVVLDAKEQSLPFTYHCGIFLVPKTRAQEWLFFSEEGQWMVVESSKAARLIMILLDSSHANVSLEEIQKDLSPLVKSLEPEKLDSEAQIPFMMAGDGIKHRNVVHQVISKYTGPIIVEDVMYENVDGHLATISTSKEPLFRRLVFRRSEGLVQSEALLIGEPSQVHDGEIESKKPTSNLKSKKREKHKADQSAINDVSNSKKVDHSFLVSAYHTGIVAGFTLVQSYFESVTSRGGKVETVVIGLGAGLLPMFLHSCMDVLHVEVVELDPVVLTLAKEYFGFSEDEHLKVHIADGIQFLRNRVSSTPQTVADTDRHEKTIGNVESTLQNGTSVVQKLDIIIVDVDSSDSSSGISCPAPDFLEDNFFATVKNVLSDQGLFVINLVSRSPSMKKMVISRMKAVFSHLYSLQLEQDVNEVIFAVNSTTFVVDNISESFVELDKFLKFENPERSQGIVNTATKIKCLK</sequence>
<accession>A0AAW1GSS6</accession>
<feature type="compositionally biased region" description="Basic and acidic residues" evidence="5">
    <location>
        <begin position="489"/>
        <end position="499"/>
    </location>
</feature>
<keyword evidence="3" id="KW-0808">Transferase</keyword>
<name>A0AAW1GSS6_SAPOF</name>
<evidence type="ECO:0000256" key="3">
    <source>
        <dbReference type="ARBA" id="ARBA00022679"/>
    </source>
</evidence>
<dbReference type="Gene3D" id="3.40.50.150">
    <property type="entry name" value="Vaccinia Virus protein VP39"/>
    <property type="match status" value="2"/>
</dbReference>
<dbReference type="Pfam" id="PF01564">
    <property type="entry name" value="Spermine_synth"/>
    <property type="match status" value="1"/>
</dbReference>
<dbReference type="InterPro" id="IPR029063">
    <property type="entry name" value="SAM-dependent_MTases_sf"/>
</dbReference>
<reference evidence="7" key="1">
    <citation type="submission" date="2024-03" db="EMBL/GenBank/DDBJ databases">
        <title>WGS assembly of Saponaria officinalis var. Norfolk2.</title>
        <authorList>
            <person name="Jenkins J."/>
            <person name="Shu S."/>
            <person name="Grimwood J."/>
            <person name="Barry K."/>
            <person name="Goodstein D."/>
            <person name="Schmutz J."/>
            <person name="Leebens-Mack J."/>
            <person name="Osbourn A."/>
        </authorList>
    </citation>
    <scope>NUCLEOTIDE SEQUENCE [LARGE SCALE GENOMIC DNA]</scope>
    <source>
        <strain evidence="7">JIC</strain>
    </source>
</reference>
<comment type="caution">
    <text evidence="7">The sequence shown here is derived from an EMBL/GenBank/DDBJ whole genome shotgun (WGS) entry which is preliminary data.</text>
</comment>
<dbReference type="SUPFAM" id="SSF53335">
    <property type="entry name" value="S-adenosyl-L-methionine-dependent methyltransferases"/>
    <property type="match status" value="2"/>
</dbReference>
<gene>
    <name evidence="7" type="ORF">RND81_14G050800</name>
</gene>
<organism evidence="7 8">
    <name type="scientific">Saponaria officinalis</name>
    <name type="common">Common soapwort</name>
    <name type="synonym">Lychnis saponaria</name>
    <dbReference type="NCBI Taxonomy" id="3572"/>
    <lineage>
        <taxon>Eukaryota</taxon>
        <taxon>Viridiplantae</taxon>
        <taxon>Streptophyta</taxon>
        <taxon>Embryophyta</taxon>
        <taxon>Tracheophyta</taxon>
        <taxon>Spermatophyta</taxon>
        <taxon>Magnoliopsida</taxon>
        <taxon>eudicotyledons</taxon>
        <taxon>Gunneridae</taxon>
        <taxon>Pentapetalae</taxon>
        <taxon>Caryophyllales</taxon>
        <taxon>Caryophyllaceae</taxon>
        <taxon>Caryophylleae</taxon>
        <taxon>Saponaria</taxon>
    </lineage>
</organism>
<dbReference type="FunFam" id="3.40.50.150:FF:000256">
    <property type="entry name" value="S-adenosyl-L-methionine-dependent methyltransferase superfamily protein"/>
    <property type="match status" value="1"/>
</dbReference>
<keyword evidence="8" id="KW-1185">Reference proteome</keyword>
<dbReference type="Pfam" id="PF08241">
    <property type="entry name" value="Methyltransf_11"/>
    <property type="match status" value="1"/>
</dbReference>
<evidence type="ECO:0000313" key="7">
    <source>
        <dbReference type="EMBL" id="KAK9664552.1"/>
    </source>
</evidence>
<dbReference type="AlphaFoldDB" id="A0AAW1GSS6"/>
<dbReference type="PANTHER" id="PTHR12176:SF78">
    <property type="entry name" value="EEF1A LYSINE AND N-TERMINAL METHYLTRANSFERASE"/>
    <property type="match status" value="1"/>
</dbReference>
<dbReference type="GO" id="GO:0008757">
    <property type="term" value="F:S-adenosylmethionine-dependent methyltransferase activity"/>
    <property type="evidence" value="ECO:0007669"/>
    <property type="project" value="InterPro"/>
</dbReference>
<dbReference type="Proteomes" id="UP001443914">
    <property type="component" value="Unassembled WGS sequence"/>
</dbReference>
<dbReference type="GO" id="GO:0032259">
    <property type="term" value="P:methylation"/>
    <property type="evidence" value="ECO:0007669"/>
    <property type="project" value="UniProtKB-KW"/>
</dbReference>
<protein>
    <recommendedName>
        <fullName evidence="6">Methyltransferase type 11 domain-containing protein</fullName>
    </recommendedName>
</protein>